<feature type="compositionally biased region" description="Basic and acidic residues" evidence="1">
    <location>
        <begin position="9"/>
        <end position="22"/>
    </location>
</feature>
<protein>
    <submittedName>
        <fullName evidence="2">Uncharacterized protein</fullName>
    </submittedName>
</protein>
<dbReference type="Proteomes" id="UP001283341">
    <property type="component" value="Unassembled WGS sequence"/>
</dbReference>
<name>A0AAE0I124_9PEZI</name>
<evidence type="ECO:0000313" key="3">
    <source>
        <dbReference type="Proteomes" id="UP001283341"/>
    </source>
</evidence>
<reference evidence="2" key="1">
    <citation type="journal article" date="2023" name="Mol. Phylogenet. Evol.">
        <title>Genome-scale phylogeny and comparative genomics of the fungal order Sordariales.</title>
        <authorList>
            <person name="Hensen N."/>
            <person name="Bonometti L."/>
            <person name="Westerberg I."/>
            <person name="Brannstrom I.O."/>
            <person name="Guillou S."/>
            <person name="Cros-Aarteil S."/>
            <person name="Calhoun S."/>
            <person name="Haridas S."/>
            <person name="Kuo A."/>
            <person name="Mondo S."/>
            <person name="Pangilinan J."/>
            <person name="Riley R."/>
            <person name="LaButti K."/>
            <person name="Andreopoulos B."/>
            <person name="Lipzen A."/>
            <person name="Chen C."/>
            <person name="Yan M."/>
            <person name="Daum C."/>
            <person name="Ng V."/>
            <person name="Clum A."/>
            <person name="Steindorff A."/>
            <person name="Ohm R.A."/>
            <person name="Martin F."/>
            <person name="Silar P."/>
            <person name="Natvig D.O."/>
            <person name="Lalanne C."/>
            <person name="Gautier V."/>
            <person name="Ament-Velasquez S.L."/>
            <person name="Kruys A."/>
            <person name="Hutchinson M.I."/>
            <person name="Powell A.J."/>
            <person name="Barry K."/>
            <person name="Miller A.N."/>
            <person name="Grigoriev I.V."/>
            <person name="Debuchy R."/>
            <person name="Gladieux P."/>
            <person name="Hiltunen Thoren M."/>
            <person name="Johannesson H."/>
        </authorList>
    </citation>
    <scope>NUCLEOTIDE SEQUENCE</scope>
    <source>
        <strain evidence="2">CBS 118394</strain>
    </source>
</reference>
<dbReference type="EMBL" id="JAUEDM010000005">
    <property type="protein sequence ID" value="KAK3316537.1"/>
    <property type="molecule type" value="Genomic_DNA"/>
</dbReference>
<comment type="caution">
    <text evidence="2">The sequence shown here is derived from an EMBL/GenBank/DDBJ whole genome shotgun (WGS) entry which is preliminary data.</text>
</comment>
<reference evidence="2" key="2">
    <citation type="submission" date="2023-06" db="EMBL/GenBank/DDBJ databases">
        <authorList>
            <consortium name="Lawrence Berkeley National Laboratory"/>
            <person name="Haridas S."/>
            <person name="Hensen N."/>
            <person name="Bonometti L."/>
            <person name="Westerberg I."/>
            <person name="Brannstrom I.O."/>
            <person name="Guillou S."/>
            <person name="Cros-Aarteil S."/>
            <person name="Calhoun S."/>
            <person name="Kuo A."/>
            <person name="Mondo S."/>
            <person name="Pangilinan J."/>
            <person name="Riley R."/>
            <person name="Labutti K."/>
            <person name="Andreopoulos B."/>
            <person name="Lipzen A."/>
            <person name="Chen C."/>
            <person name="Yanf M."/>
            <person name="Daum C."/>
            <person name="Ng V."/>
            <person name="Clum A."/>
            <person name="Steindorff A."/>
            <person name="Ohm R."/>
            <person name="Martin F."/>
            <person name="Silar P."/>
            <person name="Natvig D."/>
            <person name="Lalanne C."/>
            <person name="Gautier V."/>
            <person name="Ament-Velasquez S.L."/>
            <person name="Kruys A."/>
            <person name="Hutchinson M.I."/>
            <person name="Powell A.J."/>
            <person name="Barry K."/>
            <person name="Miller A.N."/>
            <person name="Grigoriev I.V."/>
            <person name="Debuchy R."/>
            <person name="Gladieux P."/>
            <person name="Thoren M.H."/>
            <person name="Johannesson H."/>
        </authorList>
    </citation>
    <scope>NUCLEOTIDE SEQUENCE</scope>
    <source>
        <strain evidence="2">CBS 118394</strain>
    </source>
</reference>
<feature type="region of interest" description="Disordered" evidence="1">
    <location>
        <begin position="160"/>
        <end position="186"/>
    </location>
</feature>
<gene>
    <name evidence="2" type="ORF">B0H66DRAFT_604823</name>
</gene>
<accession>A0AAE0I124</accession>
<dbReference type="AlphaFoldDB" id="A0AAE0I124"/>
<feature type="region of interest" description="Disordered" evidence="1">
    <location>
        <begin position="1"/>
        <end position="85"/>
    </location>
</feature>
<keyword evidence="3" id="KW-1185">Reference proteome</keyword>
<proteinExistence type="predicted"/>
<feature type="compositionally biased region" description="Gly residues" evidence="1">
    <location>
        <begin position="57"/>
        <end position="78"/>
    </location>
</feature>
<organism evidence="2 3">
    <name type="scientific">Apodospora peruviana</name>
    <dbReference type="NCBI Taxonomy" id="516989"/>
    <lineage>
        <taxon>Eukaryota</taxon>
        <taxon>Fungi</taxon>
        <taxon>Dikarya</taxon>
        <taxon>Ascomycota</taxon>
        <taxon>Pezizomycotina</taxon>
        <taxon>Sordariomycetes</taxon>
        <taxon>Sordariomycetidae</taxon>
        <taxon>Sordariales</taxon>
        <taxon>Lasiosphaeriaceae</taxon>
        <taxon>Apodospora</taxon>
    </lineage>
</organism>
<sequence length="232" mass="23974">MNPKHAAKKVPDPEPRNYARDRRSPHRNYYGSGGTSPPRDYGNELSNQYDRVRESFSGGGGSGSRPRGGFGARGGRGGFSPAPIPNLTPTTCSRVHLDLLLVPRVATVRITTAWVVTALAPARAAITRAGPAATVAAVDLGPAAAIIRAVVEVHTATARTSRATTRARPAPPPAARAASSASVTDPGTSGVGIARQAWTAANYAVAPVWFGTLSLLLLPRRSDAGLATVLGA</sequence>
<evidence type="ECO:0000313" key="2">
    <source>
        <dbReference type="EMBL" id="KAK3316537.1"/>
    </source>
</evidence>
<evidence type="ECO:0000256" key="1">
    <source>
        <dbReference type="SAM" id="MobiDB-lite"/>
    </source>
</evidence>